<evidence type="ECO:0000256" key="3">
    <source>
        <dbReference type="ARBA" id="ARBA00022692"/>
    </source>
</evidence>
<dbReference type="EMBL" id="UYSL01020077">
    <property type="protein sequence ID" value="VDL72599.1"/>
    <property type="molecule type" value="Genomic_DNA"/>
</dbReference>
<dbReference type="GO" id="GO:0005739">
    <property type="term" value="C:mitochondrion"/>
    <property type="evidence" value="ECO:0007669"/>
    <property type="project" value="InterPro"/>
</dbReference>
<proteinExistence type="inferred from homology"/>
<dbReference type="PANTHER" id="PTHR46314:SF4">
    <property type="entry name" value="SOLUTE CARRIER FAMILY 25 MEMBER 44"/>
    <property type="match status" value="1"/>
</dbReference>
<dbReference type="InterPro" id="IPR018108">
    <property type="entry name" value="MCP_transmembrane"/>
</dbReference>
<protein>
    <submittedName>
        <fullName evidence="9">Solute carrier family 25 member 44 (inferred by orthology to a human protein)</fullName>
    </submittedName>
</protein>
<evidence type="ECO:0000256" key="2">
    <source>
        <dbReference type="ARBA" id="ARBA00006375"/>
    </source>
</evidence>
<feature type="repeat" description="Solcar" evidence="5">
    <location>
        <begin position="398"/>
        <end position="484"/>
    </location>
</feature>
<evidence type="ECO:0000256" key="4">
    <source>
        <dbReference type="ARBA" id="ARBA00023136"/>
    </source>
</evidence>
<dbReference type="InterPro" id="IPR023395">
    <property type="entry name" value="MCP_dom_sf"/>
</dbReference>
<dbReference type="GO" id="GO:0015658">
    <property type="term" value="F:branched-chain amino acid transmembrane transporter activity"/>
    <property type="evidence" value="ECO:0007669"/>
    <property type="project" value="InterPro"/>
</dbReference>
<dbReference type="Pfam" id="PF00153">
    <property type="entry name" value="Mito_carr"/>
    <property type="match status" value="5"/>
</dbReference>
<dbReference type="GO" id="GO:0009083">
    <property type="term" value="P:branched-chain amino acid catabolic process"/>
    <property type="evidence" value="ECO:0007669"/>
    <property type="project" value="InterPro"/>
</dbReference>
<evidence type="ECO:0000256" key="5">
    <source>
        <dbReference type="PROSITE-ProRule" id="PRU00282"/>
    </source>
</evidence>
<feature type="repeat" description="Solcar" evidence="5">
    <location>
        <begin position="563"/>
        <end position="644"/>
    </location>
</feature>
<dbReference type="PANTHER" id="PTHR46314">
    <property type="entry name" value="SOLUTE CARRIER FAMILY 25 MEMBER 44"/>
    <property type="match status" value="1"/>
</dbReference>
<accession>A0A0N4Y0G0</accession>
<dbReference type="PROSITE" id="PS50920">
    <property type="entry name" value="SOLCAR"/>
    <property type="match status" value="5"/>
</dbReference>
<keyword evidence="3 5" id="KW-0812">Transmembrane</keyword>
<keyword evidence="4 5" id="KW-0472">Membrane</keyword>
<comment type="subcellular location">
    <subcellularLocation>
        <location evidence="1">Membrane</location>
        <topology evidence="1">Multi-pass membrane protein</topology>
    </subcellularLocation>
</comment>
<dbReference type="WBParaSite" id="NBR_0000900901-mRNA-1">
    <property type="protein sequence ID" value="NBR_0000900901-mRNA-1"/>
    <property type="gene ID" value="NBR_0000900901"/>
</dbReference>
<name>A0A0N4Y0G0_NIPBR</name>
<reference evidence="9" key="1">
    <citation type="submission" date="2017-02" db="UniProtKB">
        <authorList>
            <consortium name="WormBaseParasite"/>
        </authorList>
    </citation>
    <scope>IDENTIFICATION</scope>
</reference>
<keyword evidence="8" id="KW-1185">Reference proteome</keyword>
<dbReference type="Proteomes" id="UP000271162">
    <property type="component" value="Unassembled WGS sequence"/>
</dbReference>
<feature type="repeat" description="Solcar" evidence="5">
    <location>
        <begin position="52"/>
        <end position="137"/>
    </location>
</feature>
<dbReference type="STRING" id="27835.A0A0N4Y0G0"/>
<keyword evidence="6" id="KW-1133">Transmembrane helix</keyword>
<dbReference type="InterPro" id="IPR042164">
    <property type="entry name" value="SLC25A44"/>
</dbReference>
<dbReference type="SUPFAM" id="SSF103506">
    <property type="entry name" value="Mitochondrial carrier"/>
    <property type="match status" value="3"/>
</dbReference>
<feature type="transmembrane region" description="Helical" evidence="6">
    <location>
        <begin position="536"/>
        <end position="558"/>
    </location>
</feature>
<evidence type="ECO:0000313" key="8">
    <source>
        <dbReference type="Proteomes" id="UP000271162"/>
    </source>
</evidence>
<evidence type="ECO:0000313" key="9">
    <source>
        <dbReference type="WBParaSite" id="NBR_0000900901-mRNA-1"/>
    </source>
</evidence>
<feature type="repeat" description="Solcar" evidence="5">
    <location>
        <begin position="146"/>
        <end position="252"/>
    </location>
</feature>
<evidence type="ECO:0000313" key="7">
    <source>
        <dbReference type="EMBL" id="VDL72599.1"/>
    </source>
</evidence>
<dbReference type="AlphaFoldDB" id="A0A0N4Y0G0"/>
<sequence length="656" mass="75731">MSLPFEPLPQGRVVEVPVPLNRFPLPPKDDEVLIRAGKNNFGLLKVIEWDHMDLSLFYPAALTSTWTVRTVLYPLAVLRSRLQLQKQHTVYRSTLHAFASISRREGIRGLYRGFWVTVPQIGCSFIYSTVYEKLRAVLNQDYNMRSVAGISSIAGGAASFASQLIFVPTDIVAQYMMVYYRADKFISGNDKAIIEYVRGEQNTRLTLGMRFLRAIYKVDGLFGFYRGFWASSLVYVPSCLTFWPVYYWCQDFFNYMRRRNVKKDDGPLLLDQAVAATFGGACSTIVTNPMEMFRIRLQVHRTSYMDTWERMLRNEKHHMFTKGLAPRLLSNSTYSCVVMVGYEIVKRFCVLPEYKDRVKWYVLYPLNFEILEIDQIMLHWQLRLILLQERLFVVEWEHLNLWRFYPLALASSWSIRCLLYPMSVVKSRLQLQRQNNMYRGMRHAFAEILRSEGVGALYRGFWMTLPQLSASFLYSSTYERVRDLLQVHIGIRNPSLVSALAGGIASPCAQLVFVPTDIVAQHMMVHNNPEAFGGEGFLSAVMLYIPSTMVFWSTYYHALAGFRRIRLKALSGSIGGVASACVTNPLEMLRIRLQVHRTNYADTIKRLWKYEGSRVFTKGLAPRVVSNALYSSLVMLAYETVKKVCVLPEYRDHVVW</sequence>
<gene>
    <name evidence="7" type="ORF">NBR_LOCUS9010</name>
</gene>
<feature type="transmembrane region" description="Helical" evidence="6">
    <location>
        <begin position="496"/>
        <end position="516"/>
    </location>
</feature>
<evidence type="ECO:0000256" key="6">
    <source>
        <dbReference type="SAM" id="Phobius"/>
    </source>
</evidence>
<comment type="similarity">
    <text evidence="2">Belongs to the mitochondrial carrier (TC 2.A.29) family.</text>
</comment>
<dbReference type="GO" id="GO:0016020">
    <property type="term" value="C:membrane"/>
    <property type="evidence" value="ECO:0007669"/>
    <property type="project" value="UniProtKB-SubCell"/>
</dbReference>
<organism evidence="9">
    <name type="scientific">Nippostrongylus brasiliensis</name>
    <name type="common">Rat hookworm</name>
    <dbReference type="NCBI Taxonomy" id="27835"/>
    <lineage>
        <taxon>Eukaryota</taxon>
        <taxon>Metazoa</taxon>
        <taxon>Ecdysozoa</taxon>
        <taxon>Nematoda</taxon>
        <taxon>Chromadorea</taxon>
        <taxon>Rhabditida</taxon>
        <taxon>Rhabditina</taxon>
        <taxon>Rhabditomorpha</taxon>
        <taxon>Strongyloidea</taxon>
        <taxon>Heligmosomidae</taxon>
        <taxon>Nippostrongylus</taxon>
    </lineage>
</organism>
<reference evidence="7 8" key="2">
    <citation type="submission" date="2018-11" db="EMBL/GenBank/DDBJ databases">
        <authorList>
            <consortium name="Pathogen Informatics"/>
        </authorList>
    </citation>
    <scope>NUCLEOTIDE SEQUENCE [LARGE SCALE GENOMIC DNA]</scope>
</reference>
<dbReference type="OMA" id="HMDLSLF"/>
<feature type="transmembrane region" description="Helical" evidence="6">
    <location>
        <begin position="227"/>
        <end position="248"/>
    </location>
</feature>
<dbReference type="Gene3D" id="1.50.40.10">
    <property type="entry name" value="Mitochondrial carrier domain"/>
    <property type="match status" value="4"/>
</dbReference>
<evidence type="ECO:0000256" key="1">
    <source>
        <dbReference type="ARBA" id="ARBA00004141"/>
    </source>
</evidence>
<feature type="repeat" description="Solcar" evidence="5">
    <location>
        <begin position="267"/>
        <end position="348"/>
    </location>
</feature>